<dbReference type="Pfam" id="PF00561">
    <property type="entry name" value="Abhydrolase_1"/>
    <property type="match status" value="1"/>
</dbReference>
<dbReference type="GO" id="GO:0016787">
    <property type="term" value="F:hydrolase activity"/>
    <property type="evidence" value="ECO:0007669"/>
    <property type="project" value="UniProtKB-KW"/>
</dbReference>
<name>A0ABN2ID78_9ACTN</name>
<dbReference type="Proteomes" id="UP001500280">
    <property type="component" value="Unassembled WGS sequence"/>
</dbReference>
<accession>A0ABN2ID78</accession>
<comment type="caution">
    <text evidence="3">The sequence shown here is derived from an EMBL/GenBank/DDBJ whole genome shotgun (WGS) entry which is preliminary data.</text>
</comment>
<evidence type="ECO:0000313" key="4">
    <source>
        <dbReference type="Proteomes" id="UP001500280"/>
    </source>
</evidence>
<dbReference type="InterPro" id="IPR000073">
    <property type="entry name" value="AB_hydrolase_1"/>
</dbReference>
<protein>
    <submittedName>
        <fullName evidence="3">Alpha/beta hydrolase</fullName>
    </submittedName>
</protein>
<dbReference type="EMBL" id="BAAANF010000018">
    <property type="protein sequence ID" value="GAA1702847.1"/>
    <property type="molecule type" value="Genomic_DNA"/>
</dbReference>
<organism evidence="3 4">
    <name type="scientific">Kribbella yunnanensis</name>
    <dbReference type="NCBI Taxonomy" id="190194"/>
    <lineage>
        <taxon>Bacteria</taxon>
        <taxon>Bacillati</taxon>
        <taxon>Actinomycetota</taxon>
        <taxon>Actinomycetes</taxon>
        <taxon>Propionibacteriales</taxon>
        <taxon>Kribbellaceae</taxon>
        <taxon>Kribbella</taxon>
    </lineage>
</organism>
<reference evidence="3 4" key="1">
    <citation type="journal article" date="2019" name="Int. J. Syst. Evol. Microbiol.">
        <title>The Global Catalogue of Microorganisms (GCM) 10K type strain sequencing project: providing services to taxonomists for standard genome sequencing and annotation.</title>
        <authorList>
            <consortium name="The Broad Institute Genomics Platform"/>
            <consortium name="The Broad Institute Genome Sequencing Center for Infectious Disease"/>
            <person name="Wu L."/>
            <person name="Ma J."/>
        </authorList>
    </citation>
    <scope>NUCLEOTIDE SEQUENCE [LARGE SCALE GENOMIC DNA]</scope>
    <source>
        <strain evidence="3 4">JCM 14307</strain>
    </source>
</reference>
<proteinExistence type="predicted"/>
<evidence type="ECO:0000256" key="1">
    <source>
        <dbReference type="ARBA" id="ARBA00022801"/>
    </source>
</evidence>
<keyword evidence="4" id="KW-1185">Reference proteome</keyword>
<sequence>MKVNGTNLYVSEYGSADSPPLLFIHGHGGGYHWTQCQGSRLGTALHVIAPDQRGVLRSDPTELEIRMDILIDDFEALRLALGIDRWAILGHSAGGNYAVEYAIRHPDSVTAVVFDCPCWDFDANDRHRLPIFAALYDQAGDPASAARCRELAALPRRLTPADKTYELAFGLGEAFQDFSWYDPTNRPAFEQLGRNAGFTDEMWSRAYSHLPTLTDLYTSKLDRLADIPHPTLLIRGTKDPADPHSVHTYRNTGRPAVTFAHSGHFPHFEQPALYAETVLTFLTTGGVASG</sequence>
<dbReference type="PANTHER" id="PTHR43798:SF31">
    <property type="entry name" value="AB HYDROLASE SUPERFAMILY PROTEIN YCLE"/>
    <property type="match status" value="1"/>
</dbReference>
<dbReference type="RefSeq" id="WP_344158677.1">
    <property type="nucleotide sequence ID" value="NZ_BAAANF010000018.1"/>
</dbReference>
<gene>
    <name evidence="3" type="ORF">GCM10009745_57730</name>
</gene>
<keyword evidence="1 3" id="KW-0378">Hydrolase</keyword>
<dbReference type="InterPro" id="IPR050266">
    <property type="entry name" value="AB_hydrolase_sf"/>
</dbReference>
<dbReference type="InterPro" id="IPR029058">
    <property type="entry name" value="AB_hydrolase_fold"/>
</dbReference>
<evidence type="ECO:0000259" key="2">
    <source>
        <dbReference type="Pfam" id="PF00561"/>
    </source>
</evidence>
<evidence type="ECO:0000313" key="3">
    <source>
        <dbReference type="EMBL" id="GAA1702847.1"/>
    </source>
</evidence>
<feature type="domain" description="AB hydrolase-1" evidence="2">
    <location>
        <begin position="19"/>
        <end position="271"/>
    </location>
</feature>
<dbReference type="PANTHER" id="PTHR43798">
    <property type="entry name" value="MONOACYLGLYCEROL LIPASE"/>
    <property type="match status" value="1"/>
</dbReference>
<dbReference type="SUPFAM" id="SSF53474">
    <property type="entry name" value="alpha/beta-Hydrolases"/>
    <property type="match status" value="1"/>
</dbReference>
<dbReference type="PRINTS" id="PR00111">
    <property type="entry name" value="ABHYDROLASE"/>
</dbReference>
<dbReference type="Gene3D" id="3.40.50.1820">
    <property type="entry name" value="alpha/beta hydrolase"/>
    <property type="match status" value="1"/>
</dbReference>